<dbReference type="Gene3D" id="2.40.50.100">
    <property type="match status" value="1"/>
</dbReference>
<evidence type="ECO:0000256" key="2">
    <source>
        <dbReference type="SAM" id="Coils"/>
    </source>
</evidence>
<feature type="coiled-coil region" evidence="2">
    <location>
        <begin position="89"/>
        <end position="161"/>
    </location>
</feature>
<comment type="similarity">
    <text evidence="1">Belongs to the membrane fusion protein (MFP) (TC 8.A.1) family.</text>
</comment>
<dbReference type="InterPro" id="IPR058626">
    <property type="entry name" value="MdtA-like_b-barrel"/>
</dbReference>
<proteinExistence type="inferred from homology"/>
<evidence type="ECO:0000259" key="5">
    <source>
        <dbReference type="Pfam" id="PF25973"/>
    </source>
</evidence>
<reference evidence="6 7" key="1">
    <citation type="submission" date="2023-05" db="EMBL/GenBank/DDBJ databases">
        <authorList>
            <person name="Zhang X."/>
        </authorList>
    </citation>
    <scope>NUCLEOTIDE SEQUENCE [LARGE SCALE GENOMIC DNA]</scope>
    <source>
        <strain evidence="6 7">DM2B3-1</strain>
    </source>
</reference>
<gene>
    <name evidence="6" type="ORF">QNI19_30680</name>
</gene>
<dbReference type="PANTHER" id="PTHR30158:SF23">
    <property type="entry name" value="MULTIDRUG RESISTANCE PROTEIN MEXA"/>
    <property type="match status" value="1"/>
</dbReference>
<dbReference type="Gene3D" id="2.40.420.20">
    <property type="match status" value="1"/>
</dbReference>
<evidence type="ECO:0000259" key="4">
    <source>
        <dbReference type="Pfam" id="PF25967"/>
    </source>
</evidence>
<comment type="caution">
    <text evidence="6">The sequence shown here is derived from an EMBL/GenBank/DDBJ whole genome shotgun (WGS) entry which is preliminary data.</text>
</comment>
<name>A0ABT7CUA1_9BACT</name>
<feature type="domain" description="Multidrug resistance protein MdtA-like beta-barrel" evidence="3">
    <location>
        <begin position="194"/>
        <end position="271"/>
    </location>
</feature>
<dbReference type="InterPro" id="IPR058647">
    <property type="entry name" value="BSH_CzcB-like"/>
</dbReference>
<dbReference type="InterPro" id="IPR006143">
    <property type="entry name" value="RND_pump_MFP"/>
</dbReference>
<sequence length="360" mass="40147">MSMAVMLLATACSTTTKQETEEKFLVVSPVVADTVYQKEYVAEINARQNVEVRTRIKGFIEAIAVDEGQAVRQGQTLFTISSKEYHQNLFKAEATLKNALADLKSAEIELENTKRLVSKNIVSTTELEMSNAKVEAMKAQVAEAESDKAQAELNLSFTQIKAPFDGVINRIPNKAGSLVDEGTLLTTLSNNKEVFVYFNVSERDYLDYITSKQDGEKQAVSLILANNTLYIHPGVIETTESEFDRHTGNIAFRAKFANPEQILKHGSSGKVLVKTPVKNAMLIPQKSTFEIQENIYVFVVDKDHKVQQRKVVPAIRLPHVYIISEGLAADEKIIYEGIQRVKEGDKIVPETVGFFTLNKL</sequence>
<dbReference type="EMBL" id="JASJOT010000031">
    <property type="protein sequence ID" value="MDJ1497344.1"/>
    <property type="molecule type" value="Genomic_DNA"/>
</dbReference>
<dbReference type="Pfam" id="PF25944">
    <property type="entry name" value="Beta-barrel_RND"/>
    <property type="match status" value="1"/>
</dbReference>
<dbReference type="SUPFAM" id="SSF111369">
    <property type="entry name" value="HlyD-like secretion proteins"/>
    <property type="match status" value="1"/>
</dbReference>
<dbReference type="Gene3D" id="2.40.30.170">
    <property type="match status" value="1"/>
</dbReference>
<keyword evidence="7" id="KW-1185">Reference proteome</keyword>
<organism evidence="6 7">
    <name type="scientific">Xanthocytophaga flava</name>
    <dbReference type="NCBI Taxonomy" id="3048013"/>
    <lineage>
        <taxon>Bacteria</taxon>
        <taxon>Pseudomonadati</taxon>
        <taxon>Bacteroidota</taxon>
        <taxon>Cytophagia</taxon>
        <taxon>Cytophagales</taxon>
        <taxon>Rhodocytophagaceae</taxon>
        <taxon>Xanthocytophaga</taxon>
    </lineage>
</organism>
<evidence type="ECO:0000256" key="1">
    <source>
        <dbReference type="ARBA" id="ARBA00009477"/>
    </source>
</evidence>
<dbReference type="PANTHER" id="PTHR30158">
    <property type="entry name" value="ACRA/E-RELATED COMPONENT OF DRUG EFFLUX TRANSPORTER"/>
    <property type="match status" value="1"/>
</dbReference>
<evidence type="ECO:0000313" key="7">
    <source>
        <dbReference type="Proteomes" id="UP001228581"/>
    </source>
</evidence>
<protein>
    <submittedName>
        <fullName evidence="6">Efflux RND transporter periplasmic adaptor subunit</fullName>
    </submittedName>
</protein>
<feature type="domain" description="CzcB-like barrel-sandwich hybrid" evidence="5">
    <location>
        <begin position="50"/>
        <end position="190"/>
    </location>
</feature>
<dbReference type="Proteomes" id="UP001228581">
    <property type="component" value="Unassembled WGS sequence"/>
</dbReference>
<dbReference type="Pfam" id="PF25967">
    <property type="entry name" value="RND-MFP_C"/>
    <property type="match status" value="1"/>
</dbReference>
<feature type="domain" description="Multidrug resistance protein MdtA-like C-terminal permuted SH3" evidence="4">
    <location>
        <begin position="279"/>
        <end position="340"/>
    </location>
</feature>
<accession>A0ABT7CUA1</accession>
<evidence type="ECO:0000313" key="6">
    <source>
        <dbReference type="EMBL" id="MDJ1497344.1"/>
    </source>
</evidence>
<dbReference type="NCBIfam" id="TIGR01730">
    <property type="entry name" value="RND_mfp"/>
    <property type="match status" value="1"/>
</dbReference>
<evidence type="ECO:0000259" key="3">
    <source>
        <dbReference type="Pfam" id="PF25944"/>
    </source>
</evidence>
<dbReference type="Gene3D" id="1.10.287.470">
    <property type="entry name" value="Helix hairpin bin"/>
    <property type="match status" value="1"/>
</dbReference>
<keyword evidence="2" id="KW-0175">Coiled coil</keyword>
<dbReference type="InterPro" id="IPR058627">
    <property type="entry name" value="MdtA-like_C"/>
</dbReference>
<dbReference type="Pfam" id="PF25973">
    <property type="entry name" value="BSH_CzcB"/>
    <property type="match status" value="1"/>
</dbReference>